<gene>
    <name evidence="5" type="ORF">FHS29_003357</name>
</gene>
<keyword evidence="3" id="KW-0804">Transcription</keyword>
<dbReference type="EMBL" id="JACHJN010000005">
    <property type="protein sequence ID" value="MBB5956764.1"/>
    <property type="molecule type" value="Genomic_DNA"/>
</dbReference>
<dbReference type="PROSITE" id="PS00622">
    <property type="entry name" value="HTH_LUXR_1"/>
    <property type="match status" value="1"/>
</dbReference>
<name>A0A841CK75_9PSEU</name>
<evidence type="ECO:0000313" key="6">
    <source>
        <dbReference type="Proteomes" id="UP000547510"/>
    </source>
</evidence>
<keyword evidence="2 5" id="KW-0238">DNA-binding</keyword>
<evidence type="ECO:0000313" key="5">
    <source>
        <dbReference type="EMBL" id="MBB5956764.1"/>
    </source>
</evidence>
<dbReference type="Pfam" id="PF00196">
    <property type="entry name" value="GerE"/>
    <property type="match status" value="1"/>
</dbReference>
<dbReference type="SUPFAM" id="SSF46894">
    <property type="entry name" value="C-terminal effector domain of the bipartite response regulators"/>
    <property type="match status" value="1"/>
</dbReference>
<dbReference type="AlphaFoldDB" id="A0A841CK75"/>
<proteinExistence type="predicted"/>
<evidence type="ECO:0000256" key="1">
    <source>
        <dbReference type="ARBA" id="ARBA00023015"/>
    </source>
</evidence>
<accession>A0A841CK75</accession>
<dbReference type="PROSITE" id="PS50043">
    <property type="entry name" value="HTH_LUXR_2"/>
    <property type="match status" value="1"/>
</dbReference>
<dbReference type="InterPro" id="IPR036388">
    <property type="entry name" value="WH-like_DNA-bd_sf"/>
</dbReference>
<keyword evidence="6" id="KW-1185">Reference proteome</keyword>
<dbReference type="CDD" id="cd06170">
    <property type="entry name" value="LuxR_C_like"/>
    <property type="match status" value="1"/>
</dbReference>
<dbReference type="GO" id="GO:0003677">
    <property type="term" value="F:DNA binding"/>
    <property type="evidence" value="ECO:0007669"/>
    <property type="project" value="UniProtKB-KW"/>
</dbReference>
<sequence length="71" mass="8083">MPTALHVFRRMTELTYSERRVATLAACGHSNRAIAMRLHITVSTVEQHLTRVYRKLAVANRTELKGHQALV</sequence>
<protein>
    <submittedName>
        <fullName evidence="5">DNA-binding NarL/FixJ family response regulator</fullName>
    </submittedName>
</protein>
<dbReference type="Gene3D" id="1.10.10.10">
    <property type="entry name" value="Winged helix-like DNA-binding domain superfamily/Winged helix DNA-binding domain"/>
    <property type="match status" value="1"/>
</dbReference>
<dbReference type="Proteomes" id="UP000547510">
    <property type="component" value="Unassembled WGS sequence"/>
</dbReference>
<comment type="caution">
    <text evidence="5">The sequence shown here is derived from an EMBL/GenBank/DDBJ whole genome shotgun (WGS) entry which is preliminary data.</text>
</comment>
<dbReference type="InterPro" id="IPR000792">
    <property type="entry name" value="Tscrpt_reg_LuxR_C"/>
</dbReference>
<dbReference type="GO" id="GO:0006355">
    <property type="term" value="P:regulation of DNA-templated transcription"/>
    <property type="evidence" value="ECO:0007669"/>
    <property type="project" value="InterPro"/>
</dbReference>
<keyword evidence="1" id="KW-0805">Transcription regulation</keyword>
<feature type="domain" description="HTH luxR-type" evidence="4">
    <location>
        <begin position="7"/>
        <end position="71"/>
    </location>
</feature>
<reference evidence="5 6" key="1">
    <citation type="submission" date="2020-08" db="EMBL/GenBank/DDBJ databases">
        <title>Genomic Encyclopedia of Type Strains, Phase III (KMG-III): the genomes of soil and plant-associated and newly described type strains.</title>
        <authorList>
            <person name="Whitman W."/>
        </authorList>
    </citation>
    <scope>NUCLEOTIDE SEQUENCE [LARGE SCALE GENOMIC DNA]</scope>
    <source>
        <strain evidence="5 6">CECT 8640</strain>
    </source>
</reference>
<dbReference type="PANTHER" id="PTHR44688">
    <property type="entry name" value="DNA-BINDING TRANSCRIPTIONAL ACTIVATOR DEVR_DOSR"/>
    <property type="match status" value="1"/>
</dbReference>
<dbReference type="InterPro" id="IPR016032">
    <property type="entry name" value="Sig_transdc_resp-reg_C-effctor"/>
</dbReference>
<dbReference type="PRINTS" id="PR00038">
    <property type="entry name" value="HTHLUXR"/>
</dbReference>
<evidence type="ECO:0000259" key="4">
    <source>
        <dbReference type="PROSITE" id="PS50043"/>
    </source>
</evidence>
<dbReference type="SMART" id="SM00421">
    <property type="entry name" value="HTH_LUXR"/>
    <property type="match status" value="1"/>
</dbReference>
<dbReference type="PANTHER" id="PTHR44688:SF16">
    <property type="entry name" value="DNA-BINDING TRANSCRIPTIONAL ACTIVATOR DEVR_DOSR"/>
    <property type="match status" value="1"/>
</dbReference>
<organism evidence="5 6">
    <name type="scientific">Saccharothrix tamanrassetensis</name>
    <dbReference type="NCBI Taxonomy" id="1051531"/>
    <lineage>
        <taxon>Bacteria</taxon>
        <taxon>Bacillati</taxon>
        <taxon>Actinomycetota</taxon>
        <taxon>Actinomycetes</taxon>
        <taxon>Pseudonocardiales</taxon>
        <taxon>Pseudonocardiaceae</taxon>
        <taxon>Saccharothrix</taxon>
    </lineage>
</organism>
<evidence type="ECO:0000256" key="3">
    <source>
        <dbReference type="ARBA" id="ARBA00023163"/>
    </source>
</evidence>
<evidence type="ECO:0000256" key="2">
    <source>
        <dbReference type="ARBA" id="ARBA00023125"/>
    </source>
</evidence>